<comment type="similarity">
    <text evidence="1">Belongs to the CorA metal ion transporter (MIT) (TC 1.A.35.5) family.</text>
</comment>
<dbReference type="Pfam" id="PF22099">
    <property type="entry name" value="MRS2-like"/>
    <property type="match status" value="1"/>
</dbReference>
<proteinExistence type="inferred from homology"/>
<evidence type="ECO:0000313" key="4">
    <source>
        <dbReference type="Proteomes" id="UP001165090"/>
    </source>
</evidence>
<accession>A0ABQ5S443</accession>
<dbReference type="PANTHER" id="PTHR13890:SF31">
    <property type="entry name" value="MAGNESIUM TRANSPORTER MRS2-2-RELATED"/>
    <property type="match status" value="1"/>
</dbReference>
<evidence type="ECO:0000256" key="1">
    <source>
        <dbReference type="ARBA" id="ARBA00007535"/>
    </source>
</evidence>
<gene>
    <name evidence="3" type="ORF">VaNZ11_007879</name>
</gene>
<dbReference type="EMBL" id="BSDZ01000020">
    <property type="protein sequence ID" value="GLI64559.1"/>
    <property type="molecule type" value="Genomic_DNA"/>
</dbReference>
<evidence type="ECO:0000256" key="2">
    <source>
        <dbReference type="SAM" id="MobiDB-lite"/>
    </source>
</evidence>
<dbReference type="Gene3D" id="2.40.128.330">
    <property type="match status" value="1"/>
</dbReference>
<evidence type="ECO:0000313" key="3">
    <source>
        <dbReference type="EMBL" id="GLI64559.1"/>
    </source>
</evidence>
<name>A0ABQ5S443_9CHLO</name>
<protein>
    <recommendedName>
        <fullName evidence="5">RecQ mediated genome instability protein 1 N-terminal domain-containing protein</fullName>
    </recommendedName>
</protein>
<feature type="non-terminal residue" evidence="3">
    <location>
        <position position="213"/>
    </location>
</feature>
<comment type="caution">
    <text evidence="3">The sequence shown here is derived from an EMBL/GenBank/DDBJ whole genome shotgun (WGS) entry which is preliminary data.</text>
</comment>
<feature type="non-terminal residue" evidence="3">
    <location>
        <position position="1"/>
    </location>
</feature>
<organism evidence="3 4">
    <name type="scientific">Volvox africanus</name>
    <dbReference type="NCBI Taxonomy" id="51714"/>
    <lineage>
        <taxon>Eukaryota</taxon>
        <taxon>Viridiplantae</taxon>
        <taxon>Chlorophyta</taxon>
        <taxon>core chlorophytes</taxon>
        <taxon>Chlorophyceae</taxon>
        <taxon>CS clade</taxon>
        <taxon>Chlamydomonadales</taxon>
        <taxon>Volvocaceae</taxon>
        <taxon>Volvox</taxon>
    </lineage>
</organism>
<sequence>ASALPSRFQAAAGLGGGAGNFIAGAGGGGGGGTEKKLTIAGVRTWLKVLPDGSATIVQLDRAQLGLEYGVQLRDFRVLDTVLGATYPACLLCRDGALIVNLDPIKVIITAHFALVNHTESDKARPFIDELKRRLRNYLASKMPHPNTHLAPIAGSPQEGLTPLLPQQKGTTESPTATAATPGQRAGFADRDASTTSLLGLTAPSGAAAAAAAA</sequence>
<evidence type="ECO:0008006" key="5">
    <source>
        <dbReference type="Google" id="ProtNLM"/>
    </source>
</evidence>
<reference evidence="3 4" key="1">
    <citation type="journal article" date="2023" name="IScience">
        <title>Expanded male sex-determining region conserved during the evolution of homothallism in the green alga Volvox.</title>
        <authorList>
            <person name="Yamamoto K."/>
            <person name="Matsuzaki R."/>
            <person name="Mahakham W."/>
            <person name="Heman W."/>
            <person name="Sekimoto H."/>
            <person name="Kawachi M."/>
            <person name="Minakuchi Y."/>
            <person name="Toyoda A."/>
            <person name="Nozaki H."/>
        </authorList>
    </citation>
    <scope>NUCLEOTIDE SEQUENCE [LARGE SCALE GENOMIC DNA]</scope>
    <source>
        <strain evidence="3 4">NIES-4468</strain>
    </source>
</reference>
<feature type="region of interest" description="Disordered" evidence="2">
    <location>
        <begin position="145"/>
        <end position="189"/>
    </location>
</feature>
<dbReference type="InterPro" id="IPR039204">
    <property type="entry name" value="MRS2-like"/>
</dbReference>
<dbReference type="Proteomes" id="UP001165090">
    <property type="component" value="Unassembled WGS sequence"/>
</dbReference>
<keyword evidence="4" id="KW-1185">Reference proteome</keyword>
<dbReference type="PANTHER" id="PTHR13890">
    <property type="entry name" value="RNA SPLICING PROTEIN MRS2, MITOCHONDRIAL"/>
    <property type="match status" value="1"/>
</dbReference>